<dbReference type="GO" id="GO:0003712">
    <property type="term" value="F:transcription coregulator activity"/>
    <property type="evidence" value="ECO:0007669"/>
    <property type="project" value="TreeGrafter"/>
</dbReference>
<gene>
    <name evidence="8" type="ORF">FF38_04445</name>
</gene>
<keyword evidence="4 6" id="KW-0804">Transcription</keyword>
<evidence type="ECO:0000256" key="2">
    <source>
        <dbReference type="ARBA" id="ARBA00023015"/>
    </source>
</evidence>
<sequence length="143" mass="16131">MADRLTQLQDTVNMQAEHFCNAIGIIQQTSYPSKFPNFDRTGSQTPVQNQQQEDYAQLFAQLISRCAKDIDTLIESLPNEDSSTELQNQSLKRLELENQEAAERLEEIALKGELLLGKIQNALEDIAQAQLDMQITMKNNSSS</sequence>
<keyword evidence="3 6" id="KW-0010">Activator</keyword>
<dbReference type="Pfam" id="PF11221">
    <property type="entry name" value="Med21"/>
    <property type="match status" value="1"/>
</dbReference>
<keyword evidence="5 6" id="KW-0539">Nucleus</keyword>
<evidence type="ECO:0000256" key="3">
    <source>
        <dbReference type="ARBA" id="ARBA00023159"/>
    </source>
</evidence>
<evidence type="ECO:0000256" key="1">
    <source>
        <dbReference type="ARBA" id="ARBA00004123"/>
    </source>
</evidence>
<dbReference type="InterPro" id="IPR021384">
    <property type="entry name" value="Mediator_Med21"/>
</dbReference>
<dbReference type="SUPFAM" id="SSF140718">
    <property type="entry name" value="Mediator hinge subcomplex-like"/>
    <property type="match status" value="1"/>
</dbReference>
<keyword evidence="7" id="KW-0175">Coiled coil</keyword>
<evidence type="ECO:0000313" key="8">
    <source>
        <dbReference type="EMBL" id="KNC28059.1"/>
    </source>
</evidence>
<comment type="caution">
    <text evidence="8">The sequence shown here is derived from an EMBL/GenBank/DDBJ whole genome shotgun (WGS) entry which is preliminary data.</text>
</comment>
<evidence type="ECO:0000313" key="9">
    <source>
        <dbReference type="Proteomes" id="UP000037069"/>
    </source>
</evidence>
<name>A0A0L0C9E5_LUCCU</name>
<dbReference type="PANTHER" id="PTHR13381">
    <property type="entry name" value="RNA POLYMERASE II HOLOENZYME COMPONENT SRB7"/>
    <property type="match status" value="1"/>
</dbReference>
<dbReference type="AlphaFoldDB" id="A0A0L0C9E5"/>
<evidence type="ECO:0000256" key="5">
    <source>
        <dbReference type="ARBA" id="ARBA00023242"/>
    </source>
</evidence>
<protein>
    <recommendedName>
        <fullName evidence="6">Mediator of RNA polymerase II transcription subunit 21</fullName>
    </recommendedName>
</protein>
<keyword evidence="2 6" id="KW-0805">Transcription regulation</keyword>
<dbReference type="PANTHER" id="PTHR13381:SF0">
    <property type="entry name" value="MEDIATOR OF RNA POLYMERASE II TRANSCRIPTION SUBUNIT 21"/>
    <property type="match status" value="1"/>
</dbReference>
<comment type="function">
    <text evidence="6">Component of the Mediator complex, a coactivator involved in the regulated transcription of nearly all RNA polymerase II-dependent genes. Mediator functions as a bridge to convey information from gene-specific regulatory proteins to the basal RNA polymerase II transcription machinery. Mediator is recruited to promoters by direct interactions with regulatory proteins and serves as a scaffold for the assembly of a functional preinitiation complex with RNA polymerase II and the general transcription factors.</text>
</comment>
<organism evidence="8 9">
    <name type="scientific">Lucilia cuprina</name>
    <name type="common">Green bottle fly</name>
    <name type="synonym">Australian sheep blowfly</name>
    <dbReference type="NCBI Taxonomy" id="7375"/>
    <lineage>
        <taxon>Eukaryota</taxon>
        <taxon>Metazoa</taxon>
        <taxon>Ecdysozoa</taxon>
        <taxon>Arthropoda</taxon>
        <taxon>Hexapoda</taxon>
        <taxon>Insecta</taxon>
        <taxon>Pterygota</taxon>
        <taxon>Neoptera</taxon>
        <taxon>Endopterygota</taxon>
        <taxon>Diptera</taxon>
        <taxon>Brachycera</taxon>
        <taxon>Muscomorpha</taxon>
        <taxon>Oestroidea</taxon>
        <taxon>Calliphoridae</taxon>
        <taxon>Luciliinae</taxon>
        <taxon>Lucilia</taxon>
    </lineage>
</organism>
<dbReference type="GO" id="GO:0006357">
    <property type="term" value="P:regulation of transcription by RNA polymerase II"/>
    <property type="evidence" value="ECO:0007669"/>
    <property type="project" value="TreeGrafter"/>
</dbReference>
<proteinExistence type="inferred from homology"/>
<dbReference type="InterPro" id="IPR037212">
    <property type="entry name" value="Med7/Med21-like"/>
</dbReference>
<dbReference type="OMA" id="DSFPIEA"/>
<dbReference type="STRING" id="7375.A0A0L0C9E5"/>
<dbReference type="OrthoDB" id="526653at2759"/>
<evidence type="ECO:0000256" key="6">
    <source>
        <dbReference type="RuleBase" id="RU366036"/>
    </source>
</evidence>
<dbReference type="EMBL" id="JRES01000826">
    <property type="protein sequence ID" value="KNC28059.1"/>
    <property type="molecule type" value="Genomic_DNA"/>
</dbReference>
<reference evidence="8 9" key="1">
    <citation type="journal article" date="2015" name="Nat. Commun.">
        <title>Lucilia cuprina genome unlocks parasitic fly biology to underpin future interventions.</title>
        <authorList>
            <person name="Anstead C.A."/>
            <person name="Korhonen P.K."/>
            <person name="Young N.D."/>
            <person name="Hall R.S."/>
            <person name="Jex A.R."/>
            <person name="Murali S.C."/>
            <person name="Hughes D.S."/>
            <person name="Lee S.F."/>
            <person name="Perry T."/>
            <person name="Stroehlein A.J."/>
            <person name="Ansell B.R."/>
            <person name="Breugelmans B."/>
            <person name="Hofmann A."/>
            <person name="Qu J."/>
            <person name="Dugan S."/>
            <person name="Lee S.L."/>
            <person name="Chao H."/>
            <person name="Dinh H."/>
            <person name="Han Y."/>
            <person name="Doddapaneni H.V."/>
            <person name="Worley K.C."/>
            <person name="Muzny D.M."/>
            <person name="Ioannidis P."/>
            <person name="Waterhouse R.M."/>
            <person name="Zdobnov E.M."/>
            <person name="James P.J."/>
            <person name="Bagnall N.H."/>
            <person name="Kotze A.C."/>
            <person name="Gibbs R.A."/>
            <person name="Richards S."/>
            <person name="Batterham P."/>
            <person name="Gasser R.B."/>
        </authorList>
    </citation>
    <scope>NUCLEOTIDE SEQUENCE [LARGE SCALE GENOMIC DNA]</scope>
    <source>
        <strain evidence="8 9">LS</strain>
        <tissue evidence="8">Full body</tissue>
    </source>
</reference>
<evidence type="ECO:0000256" key="4">
    <source>
        <dbReference type="ARBA" id="ARBA00023163"/>
    </source>
</evidence>
<comment type="subunit">
    <text evidence="6">Component of the Mediator complex.</text>
</comment>
<dbReference type="Proteomes" id="UP000037069">
    <property type="component" value="Unassembled WGS sequence"/>
</dbReference>
<accession>A0A0L0C9E5</accession>
<dbReference type="Gene3D" id="6.10.280.10">
    <property type="entry name" value="Mediator complex, subunit Med21"/>
    <property type="match status" value="1"/>
</dbReference>
<comment type="subcellular location">
    <subcellularLocation>
        <location evidence="1 6">Nucleus</location>
    </subcellularLocation>
</comment>
<dbReference type="GO" id="GO:0016592">
    <property type="term" value="C:mediator complex"/>
    <property type="evidence" value="ECO:0007669"/>
    <property type="project" value="UniProtKB-UniRule"/>
</dbReference>
<comment type="similarity">
    <text evidence="6">Belongs to the Mediator complex subunit 21 family.</text>
</comment>
<keyword evidence="9" id="KW-1185">Reference proteome</keyword>
<evidence type="ECO:0000256" key="7">
    <source>
        <dbReference type="SAM" id="Coils"/>
    </source>
</evidence>
<feature type="coiled-coil region" evidence="7">
    <location>
        <begin position="79"/>
        <end position="139"/>
    </location>
</feature>